<dbReference type="RefSeq" id="WP_184151868.1">
    <property type="nucleotide sequence ID" value="NZ_JACHFM010000003.1"/>
</dbReference>
<keyword evidence="1" id="KW-0812">Transmembrane</keyword>
<keyword evidence="1" id="KW-1133">Transmembrane helix</keyword>
<organism evidence="2 3">
    <name type="scientific">Amaricoccus macauensis</name>
    <dbReference type="NCBI Taxonomy" id="57001"/>
    <lineage>
        <taxon>Bacteria</taxon>
        <taxon>Pseudomonadati</taxon>
        <taxon>Pseudomonadota</taxon>
        <taxon>Alphaproteobacteria</taxon>
        <taxon>Rhodobacterales</taxon>
        <taxon>Paracoccaceae</taxon>
        <taxon>Amaricoccus</taxon>
    </lineage>
</organism>
<dbReference type="EMBL" id="JACHFM010000003">
    <property type="protein sequence ID" value="MBB5223300.1"/>
    <property type="molecule type" value="Genomic_DNA"/>
</dbReference>
<accession>A0A840SRA6</accession>
<keyword evidence="1" id="KW-0472">Membrane</keyword>
<comment type="caution">
    <text evidence="2">The sequence shown here is derived from an EMBL/GenBank/DDBJ whole genome shotgun (WGS) entry which is preliminary data.</text>
</comment>
<feature type="transmembrane region" description="Helical" evidence="1">
    <location>
        <begin position="16"/>
        <end position="34"/>
    </location>
</feature>
<protein>
    <submittedName>
        <fullName evidence="2">Uncharacterized protein</fullName>
    </submittedName>
</protein>
<dbReference type="Proteomes" id="UP000549457">
    <property type="component" value="Unassembled WGS sequence"/>
</dbReference>
<keyword evidence="3" id="KW-1185">Reference proteome</keyword>
<name>A0A840SRA6_9RHOB</name>
<proteinExistence type="predicted"/>
<evidence type="ECO:0000313" key="3">
    <source>
        <dbReference type="Proteomes" id="UP000549457"/>
    </source>
</evidence>
<dbReference type="AlphaFoldDB" id="A0A840SRA6"/>
<gene>
    <name evidence="2" type="ORF">HNP73_003247</name>
</gene>
<evidence type="ECO:0000256" key="1">
    <source>
        <dbReference type="SAM" id="Phobius"/>
    </source>
</evidence>
<evidence type="ECO:0000313" key="2">
    <source>
        <dbReference type="EMBL" id="MBB5223300.1"/>
    </source>
</evidence>
<reference evidence="2 3" key="1">
    <citation type="submission" date="2020-08" db="EMBL/GenBank/DDBJ databases">
        <title>Genomic Encyclopedia of Type Strains, Phase IV (KMG-IV): sequencing the most valuable type-strain genomes for metagenomic binning, comparative biology and taxonomic classification.</title>
        <authorList>
            <person name="Goeker M."/>
        </authorList>
    </citation>
    <scope>NUCLEOTIDE SEQUENCE [LARGE SCALE GENOMIC DNA]</scope>
    <source>
        <strain evidence="2 3">DSM 101730</strain>
    </source>
</reference>
<sequence>MPGRDRPGWRFVGEVLRIWLPILVSLCAISVAAYQSSVTRRHARLSVQPRLEWTVIADSRLGTVEVALANVGLGPAIIRSLAFTIDGTPMPLSGMETCDAINATLGRSPDAFDTHCHMQTGEWVIRAGDQLVLYRSEPAPGQPAELSEKELSQYRRFGATGTYCSFYDECWEIETP</sequence>